<keyword evidence="1" id="KW-0812">Transmembrane</keyword>
<evidence type="ECO:0000313" key="2">
    <source>
        <dbReference type="EMBL" id="GAL59479.1"/>
    </source>
</evidence>
<keyword evidence="3" id="KW-1185">Reference proteome</keyword>
<evidence type="ECO:0000256" key="1">
    <source>
        <dbReference type="SAM" id="Phobius"/>
    </source>
</evidence>
<dbReference type="RefSeq" id="WP_042393389.1">
    <property type="nucleotide sequence ID" value="NZ_BBMZ01000018.1"/>
</dbReference>
<keyword evidence="1" id="KW-0472">Membrane</keyword>
<keyword evidence="1" id="KW-1133">Transmembrane helix</keyword>
<comment type="caution">
    <text evidence="2">The sequence shown here is derived from an EMBL/GenBank/DDBJ whole genome shotgun (WGS) entry which is preliminary data.</text>
</comment>
<organism evidence="2 3">
    <name type="scientific">Pseudescherichia vulneris NBRC 102420</name>
    <dbReference type="NCBI Taxonomy" id="1115515"/>
    <lineage>
        <taxon>Bacteria</taxon>
        <taxon>Pseudomonadati</taxon>
        <taxon>Pseudomonadota</taxon>
        <taxon>Gammaproteobacteria</taxon>
        <taxon>Enterobacterales</taxon>
        <taxon>Enterobacteriaceae</taxon>
        <taxon>Pseudescherichia</taxon>
    </lineage>
</organism>
<gene>
    <name evidence="2" type="ORF">EV102420_18_00570</name>
</gene>
<dbReference type="EMBL" id="BBMZ01000018">
    <property type="protein sequence ID" value="GAL59479.1"/>
    <property type="molecule type" value="Genomic_DNA"/>
</dbReference>
<dbReference type="Proteomes" id="UP000029462">
    <property type="component" value="Unassembled WGS sequence"/>
</dbReference>
<dbReference type="OrthoDB" id="6463131at2"/>
<dbReference type="eggNOG" id="ENOG5032WY5">
    <property type="taxonomic scope" value="Bacteria"/>
</dbReference>
<dbReference type="AlphaFoldDB" id="A0A090V8B4"/>
<reference evidence="2 3" key="1">
    <citation type="submission" date="2014-09" db="EMBL/GenBank/DDBJ databases">
        <title>Whole genome shotgun sequence of Escherichia vulneris NBRC 102420.</title>
        <authorList>
            <person name="Yoshida Y."/>
            <person name="Hosoyama A."/>
            <person name="Tsuchikane K."/>
            <person name="Ohji S."/>
            <person name="Ichikawa N."/>
            <person name="Kimura A."/>
            <person name="Yamazoe A."/>
            <person name="Ezaki T."/>
            <person name="Fujita N."/>
        </authorList>
    </citation>
    <scope>NUCLEOTIDE SEQUENCE [LARGE SCALE GENOMIC DNA]</scope>
    <source>
        <strain evidence="2 3">NBRC 102420</strain>
    </source>
</reference>
<name>A0A090V8B4_PSEVU</name>
<accession>A0A090V8B4</accession>
<proteinExistence type="predicted"/>
<evidence type="ECO:0000313" key="3">
    <source>
        <dbReference type="Proteomes" id="UP000029462"/>
    </source>
</evidence>
<feature type="transmembrane region" description="Helical" evidence="1">
    <location>
        <begin position="7"/>
        <end position="26"/>
    </location>
</feature>
<sequence>MKTSNKILLTALIAIVVGLVYVWPYVKMDFAESASYTEQDKRAYEFFTPDLLKELPRVSETYQFGYSNVSGPDLLIYDIKFSGTSDTSRIDTYLAENGYTRLGVCDIEGECWQGKDPKITVSVGIVPKPETIVVSVVEKP</sequence>
<protein>
    <submittedName>
        <fullName evidence="2">Uncharacterized protein</fullName>
    </submittedName>
</protein>